<organism evidence="3 4">
    <name type="scientific">Clostridium neonatale</name>
    <dbReference type="NCBI Taxonomy" id="137838"/>
    <lineage>
        <taxon>Bacteria</taxon>
        <taxon>Bacillati</taxon>
        <taxon>Bacillota</taxon>
        <taxon>Clostridia</taxon>
        <taxon>Eubacteriales</taxon>
        <taxon>Clostridiaceae</taxon>
        <taxon>Clostridium</taxon>
    </lineage>
</organism>
<dbReference type="EMBL" id="CAMTCP010000239">
    <property type="protein sequence ID" value="CAI3624118.1"/>
    <property type="molecule type" value="Genomic_DNA"/>
</dbReference>
<accession>A0A650MU56</accession>
<evidence type="ECO:0000313" key="1">
    <source>
        <dbReference type="EMBL" id="CAG9704070.1"/>
    </source>
</evidence>
<evidence type="ECO:0000313" key="4">
    <source>
        <dbReference type="Proteomes" id="UP000431451"/>
    </source>
</evidence>
<dbReference type="AlphaFoldDB" id="A0A650MU56"/>
<gene>
    <name evidence="2" type="ORF">CNEO2_410048</name>
    <name evidence="1" type="ORF">CNEO_40969</name>
    <name evidence="3" type="ORF">CNEONATNEC25_03711</name>
</gene>
<dbReference type="RefSeq" id="WP_125147838.1">
    <property type="nucleotide sequence ID" value="NZ_CAKJVD010000044.1"/>
</dbReference>
<dbReference type="EMBL" id="UWJD01000003">
    <property type="protein sequence ID" value="VCT86106.1"/>
    <property type="molecule type" value="Genomic_DNA"/>
</dbReference>
<dbReference type="GeneID" id="68879246"/>
<sequence length="78" mass="9092">MSDYTMDIGGKIELSDYSDIFDYLNIIDKDDNFMIRIAKDNEDDIGVISSMLNDSNFIIHHTEYDERGNYYIVANKNI</sequence>
<proteinExistence type="predicted"/>
<dbReference type="Proteomes" id="UP000789738">
    <property type="component" value="Unassembled WGS sequence"/>
</dbReference>
<name>A0A650MU56_9CLOT</name>
<evidence type="ECO:0000313" key="2">
    <source>
        <dbReference type="EMBL" id="CAI3624118.1"/>
    </source>
</evidence>
<reference evidence="2" key="3">
    <citation type="submission" date="2022-10" db="EMBL/GenBank/DDBJ databases">
        <authorList>
            <person name="Aires J."/>
            <person name="Mesa V."/>
        </authorList>
    </citation>
    <scope>NUCLEOTIDE SEQUENCE</scope>
    <source>
        <strain evidence="2">Clostridium neonatale JD116</strain>
    </source>
</reference>
<protein>
    <submittedName>
        <fullName evidence="3">Uncharacterized protein</fullName>
    </submittedName>
</protein>
<evidence type="ECO:0000313" key="3">
    <source>
        <dbReference type="EMBL" id="VCT86106.1"/>
    </source>
</evidence>
<dbReference type="EMBL" id="CAKJVE010000004">
    <property type="protein sequence ID" value="CAG9704070.1"/>
    <property type="molecule type" value="Genomic_DNA"/>
</dbReference>
<reference evidence="3 4" key="1">
    <citation type="submission" date="2018-06" db="EMBL/GenBank/DDBJ databases">
        <authorList>
            <consortium name="IHU Genomes"/>
        </authorList>
    </citation>
    <scope>NUCLEOTIDE SEQUENCE [LARGE SCALE GENOMIC DNA]</scope>
    <source>
        <strain evidence="3 4">NEC25</strain>
    </source>
</reference>
<reference evidence="1" key="2">
    <citation type="submission" date="2021-10" db="EMBL/GenBank/DDBJ databases">
        <authorList>
            <person name="Mesa V."/>
        </authorList>
    </citation>
    <scope>NUCLEOTIDE SEQUENCE</scope>
    <source>
        <strain evidence="1">CC3_PB</strain>
    </source>
</reference>
<dbReference type="Proteomes" id="UP000431451">
    <property type="component" value="Unassembled WGS sequence"/>
</dbReference>
<dbReference type="Proteomes" id="UP001189143">
    <property type="component" value="Unassembled WGS sequence"/>
</dbReference>